<proteinExistence type="predicted"/>
<evidence type="ECO:0000313" key="3">
    <source>
        <dbReference type="Proteomes" id="UP000053411"/>
    </source>
</evidence>
<feature type="region of interest" description="Disordered" evidence="1">
    <location>
        <begin position="170"/>
        <end position="213"/>
    </location>
</feature>
<dbReference type="GeneID" id="27717142"/>
<evidence type="ECO:0000313" key="2">
    <source>
        <dbReference type="EMBL" id="KIX92920.1"/>
    </source>
</evidence>
<feature type="compositionally biased region" description="Polar residues" evidence="1">
    <location>
        <begin position="299"/>
        <end position="312"/>
    </location>
</feature>
<feature type="compositionally biased region" description="Basic and acidic residues" evidence="1">
    <location>
        <begin position="571"/>
        <end position="580"/>
    </location>
</feature>
<feature type="compositionally biased region" description="Basic and acidic residues" evidence="1">
    <location>
        <begin position="170"/>
        <end position="180"/>
    </location>
</feature>
<reference evidence="2 3" key="1">
    <citation type="submission" date="2015-01" db="EMBL/GenBank/DDBJ databases">
        <title>The Genome Sequence of Fonsecaea multimorphosa CBS 102226.</title>
        <authorList>
            <consortium name="The Broad Institute Genomics Platform"/>
            <person name="Cuomo C."/>
            <person name="de Hoog S."/>
            <person name="Gorbushina A."/>
            <person name="Stielow B."/>
            <person name="Teixiera M."/>
            <person name="Abouelleil A."/>
            <person name="Chapman S.B."/>
            <person name="Priest M."/>
            <person name="Young S.K."/>
            <person name="Wortman J."/>
            <person name="Nusbaum C."/>
            <person name="Birren B."/>
        </authorList>
    </citation>
    <scope>NUCLEOTIDE SEQUENCE [LARGE SCALE GENOMIC DNA]</scope>
    <source>
        <strain evidence="2 3">CBS 102226</strain>
    </source>
</reference>
<feature type="compositionally biased region" description="Basic and acidic residues" evidence="1">
    <location>
        <begin position="471"/>
        <end position="481"/>
    </location>
</feature>
<evidence type="ECO:0000256" key="1">
    <source>
        <dbReference type="SAM" id="MobiDB-lite"/>
    </source>
</evidence>
<feature type="compositionally biased region" description="Basic and acidic residues" evidence="1">
    <location>
        <begin position="650"/>
        <end position="670"/>
    </location>
</feature>
<dbReference type="VEuPathDB" id="FungiDB:Z520_11396"/>
<dbReference type="RefSeq" id="XP_016627043.1">
    <property type="nucleotide sequence ID" value="XM_016781885.1"/>
</dbReference>
<organism evidence="2 3">
    <name type="scientific">Fonsecaea multimorphosa CBS 102226</name>
    <dbReference type="NCBI Taxonomy" id="1442371"/>
    <lineage>
        <taxon>Eukaryota</taxon>
        <taxon>Fungi</taxon>
        <taxon>Dikarya</taxon>
        <taxon>Ascomycota</taxon>
        <taxon>Pezizomycotina</taxon>
        <taxon>Eurotiomycetes</taxon>
        <taxon>Chaetothyriomycetidae</taxon>
        <taxon>Chaetothyriales</taxon>
        <taxon>Herpotrichiellaceae</taxon>
        <taxon>Fonsecaea</taxon>
    </lineage>
</organism>
<feature type="compositionally biased region" description="Acidic residues" evidence="1">
    <location>
        <begin position="181"/>
        <end position="191"/>
    </location>
</feature>
<feature type="region of interest" description="Disordered" evidence="1">
    <location>
        <begin position="299"/>
        <end position="840"/>
    </location>
</feature>
<feature type="compositionally biased region" description="Polar residues" evidence="1">
    <location>
        <begin position="483"/>
        <end position="504"/>
    </location>
</feature>
<accession>A0A0D2GTY5</accession>
<feature type="compositionally biased region" description="Low complexity" evidence="1">
    <location>
        <begin position="733"/>
        <end position="749"/>
    </location>
</feature>
<sequence>MDRFTRTREHYARALHRSHQSQTAATPPAADFLFDFDFKDSKLDLNLDVGNPAVQYDSTMRCQIDPSEAIGVAIPYGPPSEQQGRLDCPVTAEDGQHYTEERNERISSVPEVPNETHIKFSARCEEPSRNLPLCSIYSKQWREHVRRTVTPPEQMSDRVSADYADTFLKETSSDKSKLEGSDPESGSESDQESSPLPQETCPKDVDGASEGQPLPASILLESNTKENGKRLLKIWKWLLRPTKCWDKRPAVPSTNTSVETMLSNTITPCCKPSQGTSNQYQYQRIGEALRTRVAQKQAEAQDQISLPQQPTGSLRGGGSFVSVSNGRRWDNDPYNRHRSAHRHSSSSGSINRVVIYAENEDRLGRPVHHQPRRPRTPGDPSLWPFPRSPQNRNQDRTNGLRPPTRTPPGSTQTRTPVQRGPGRPTQSHDDRRGQGPERGIRRSSDRRPEHRTQTPGEQGPHLDSRPTSSSRTEDASPRELSEEPQNFRSTRQSDPGSHRTTTSGPPLEFDRRPKTSDDPNQTISQVAHSQPRPDTNSAHGTSIRISLGDGRVLSTPEYNALQEKRAGKRAARVEDTDQDRNASGPGAGSKAEEPQRGPCPASKEEGRANKSIFAEPSPKEIQIRPASQRGGSSGKSSTKREPSWVQQEGMVDKTQSRKPELARSSIEDPSRAAAIKVHPGKPRQATVDREGKKAASSVNVELDEHSRTTTIADLSSRHPSTRQQERSPPANASSQQSLGSTSSLRGRNSGVPGPARQQSTATTRAGEISIVDRPPLPNMLSSHPVATHPHQGTTTDPAQSTCLRSSDNGNGNGPRETATKEDSTGDAEGEPTWSFANLRL</sequence>
<dbReference type="Proteomes" id="UP000053411">
    <property type="component" value="Unassembled WGS sequence"/>
</dbReference>
<name>A0A0D2GTY5_9EURO</name>
<protein>
    <submittedName>
        <fullName evidence="2">Uncharacterized protein</fullName>
    </submittedName>
</protein>
<dbReference type="EMBL" id="KN848099">
    <property type="protein sequence ID" value="KIX92920.1"/>
    <property type="molecule type" value="Genomic_DNA"/>
</dbReference>
<feature type="compositionally biased region" description="Polar residues" evidence="1">
    <location>
        <begin position="407"/>
        <end position="416"/>
    </location>
</feature>
<keyword evidence="3" id="KW-1185">Reference proteome</keyword>
<feature type="compositionally biased region" description="Polar residues" evidence="1">
    <location>
        <begin position="518"/>
        <end position="544"/>
    </location>
</feature>
<feature type="compositionally biased region" description="Polar residues" evidence="1">
    <location>
        <begin position="708"/>
        <end position="722"/>
    </location>
</feature>
<feature type="compositionally biased region" description="Basic residues" evidence="1">
    <location>
        <begin position="365"/>
        <end position="375"/>
    </location>
</feature>
<dbReference type="AlphaFoldDB" id="A0A0D2GTY5"/>
<feature type="compositionally biased region" description="Basic and acidic residues" evidence="1">
    <location>
        <begin position="426"/>
        <end position="452"/>
    </location>
</feature>
<gene>
    <name evidence="2" type="ORF">Z520_11396</name>
</gene>
<feature type="compositionally biased region" description="Basic and acidic residues" evidence="1">
    <location>
        <begin position="508"/>
        <end position="517"/>
    </location>
</feature>
<feature type="compositionally biased region" description="Polar residues" evidence="1">
    <location>
        <begin position="790"/>
        <end position="809"/>
    </location>
</feature>
<dbReference type="OrthoDB" id="4159998at2759"/>